<evidence type="ECO:0000256" key="1">
    <source>
        <dbReference type="ARBA" id="ARBA00004567"/>
    </source>
</evidence>
<evidence type="ECO:0000256" key="3">
    <source>
        <dbReference type="ARBA" id="ARBA00022816"/>
    </source>
</evidence>
<dbReference type="EMBL" id="JAHRIO010090933">
    <property type="protein sequence ID" value="MEQ2188349.1"/>
    <property type="molecule type" value="Genomic_DNA"/>
</dbReference>
<keyword evidence="3" id="KW-0509">mRNA transport</keyword>
<keyword evidence="7" id="KW-0539">Nucleus</keyword>
<evidence type="ECO:0000313" key="9">
    <source>
        <dbReference type="Proteomes" id="UP001476798"/>
    </source>
</evidence>
<dbReference type="Proteomes" id="UP001476798">
    <property type="component" value="Unassembled WGS sequence"/>
</dbReference>
<protein>
    <submittedName>
        <fullName evidence="8">Uncharacterized protein</fullName>
    </submittedName>
</protein>
<proteinExistence type="predicted"/>
<keyword evidence="9" id="KW-1185">Reference proteome</keyword>
<sequence length="190" mass="20646">MSGFNFGAGTLGASNTGGGFTFGAATRFGSDHPWRRSRVNLGFPVGNLHSSIGCSCPKKFVKEQKQVQEDISRMSSKTISKVQDDIKSLKQLLSVCASGLQRQALAIDKLKLETAQILKHQYLSYRRAFLEDSTDIFESKRASNRKWESAPRVTTGPAPFSSVPNAAAVAMAATLTQQQQPTPGLTAFKF</sequence>
<name>A0ABV0PXW6_9TELE</name>
<dbReference type="PANTHER" id="PTHR13437:SF2">
    <property type="entry name" value="NUCLEOPORIN P58_P45"/>
    <property type="match status" value="1"/>
</dbReference>
<reference evidence="8 9" key="1">
    <citation type="submission" date="2021-06" db="EMBL/GenBank/DDBJ databases">
        <authorList>
            <person name="Palmer J.M."/>
        </authorList>
    </citation>
    <scope>NUCLEOTIDE SEQUENCE [LARGE SCALE GENOMIC DNA]</scope>
    <source>
        <strain evidence="8 9">GA_2019</strain>
        <tissue evidence="8">Muscle</tissue>
    </source>
</reference>
<evidence type="ECO:0000256" key="6">
    <source>
        <dbReference type="ARBA" id="ARBA00023132"/>
    </source>
</evidence>
<comment type="subcellular location">
    <subcellularLocation>
        <location evidence="1">Nucleus</location>
        <location evidence="1">Nuclear pore complex</location>
    </subcellularLocation>
</comment>
<evidence type="ECO:0000313" key="8">
    <source>
        <dbReference type="EMBL" id="MEQ2188349.1"/>
    </source>
</evidence>
<evidence type="ECO:0000256" key="2">
    <source>
        <dbReference type="ARBA" id="ARBA00022448"/>
    </source>
</evidence>
<accession>A0ABV0PXW6</accession>
<dbReference type="PANTHER" id="PTHR13437">
    <property type="entry name" value="NUCLEOPORIN P58/P45 NUCLEOPORIN-LIKE PROTEIN 1"/>
    <property type="match status" value="1"/>
</dbReference>
<keyword evidence="6" id="KW-0906">Nuclear pore complex</keyword>
<gene>
    <name evidence="8" type="ORF">GOODEAATRI_014051</name>
</gene>
<keyword evidence="5" id="KW-0811">Translocation</keyword>
<evidence type="ECO:0000256" key="5">
    <source>
        <dbReference type="ARBA" id="ARBA00023010"/>
    </source>
</evidence>
<dbReference type="InterPro" id="IPR024882">
    <property type="entry name" value="NUP58/p45/49"/>
</dbReference>
<dbReference type="Pfam" id="PF15967">
    <property type="entry name" value="Nucleoporin_FG2"/>
    <property type="match status" value="1"/>
</dbReference>
<evidence type="ECO:0000256" key="4">
    <source>
        <dbReference type="ARBA" id="ARBA00022927"/>
    </source>
</evidence>
<comment type="caution">
    <text evidence="8">The sequence shown here is derived from an EMBL/GenBank/DDBJ whole genome shotgun (WGS) entry which is preliminary data.</text>
</comment>
<evidence type="ECO:0000256" key="7">
    <source>
        <dbReference type="ARBA" id="ARBA00023242"/>
    </source>
</evidence>
<keyword evidence="4" id="KW-0653">Protein transport</keyword>
<organism evidence="8 9">
    <name type="scientific">Goodea atripinnis</name>
    <dbReference type="NCBI Taxonomy" id="208336"/>
    <lineage>
        <taxon>Eukaryota</taxon>
        <taxon>Metazoa</taxon>
        <taxon>Chordata</taxon>
        <taxon>Craniata</taxon>
        <taxon>Vertebrata</taxon>
        <taxon>Euteleostomi</taxon>
        <taxon>Actinopterygii</taxon>
        <taxon>Neopterygii</taxon>
        <taxon>Teleostei</taxon>
        <taxon>Neoteleostei</taxon>
        <taxon>Acanthomorphata</taxon>
        <taxon>Ovalentaria</taxon>
        <taxon>Atherinomorphae</taxon>
        <taxon>Cyprinodontiformes</taxon>
        <taxon>Goodeidae</taxon>
        <taxon>Goodea</taxon>
    </lineage>
</organism>
<keyword evidence="2" id="KW-0813">Transport</keyword>